<dbReference type="InterPro" id="IPR007655">
    <property type="entry name" value="Slam_C"/>
</dbReference>
<proteinExistence type="inferred from homology"/>
<evidence type="ECO:0000256" key="5">
    <source>
        <dbReference type="ARBA" id="ARBA00023136"/>
    </source>
</evidence>
<feature type="signal peptide" evidence="9">
    <location>
        <begin position="1"/>
        <end position="23"/>
    </location>
</feature>
<feature type="region of interest" description="Disordered" evidence="8">
    <location>
        <begin position="30"/>
        <end position="82"/>
    </location>
</feature>
<evidence type="ECO:0000256" key="6">
    <source>
        <dbReference type="ARBA" id="ARBA00023237"/>
    </source>
</evidence>
<feature type="compositionally biased region" description="Polar residues" evidence="8">
    <location>
        <begin position="52"/>
        <end position="76"/>
    </location>
</feature>
<evidence type="ECO:0000256" key="3">
    <source>
        <dbReference type="ARBA" id="ARBA00022692"/>
    </source>
</evidence>
<evidence type="ECO:0000256" key="8">
    <source>
        <dbReference type="SAM" id="MobiDB-lite"/>
    </source>
</evidence>
<keyword evidence="3" id="KW-0812">Transmembrane</keyword>
<accession>V9HM64</accession>
<name>V9HM64_9NEIS</name>
<feature type="chain" id="PRO_5030178983" evidence="9">
    <location>
        <begin position="24"/>
        <end position="499"/>
    </location>
</feature>
<dbReference type="eggNOG" id="COG4783">
    <property type="taxonomic scope" value="Bacteria"/>
</dbReference>
<keyword evidence="13" id="KW-1185">Reference proteome</keyword>
<comment type="caution">
    <text evidence="12">The sequence shown here is derived from an EMBL/GenBank/DDBJ whole genome shotgun (WGS) entry which is preliminary data.</text>
</comment>
<sequence length="499" mass="57799">MKRAYQILTVYTLSLFAPMWAYAADVSNDAPPSEPIPDTPPVAPPEPETDFDITQNQQRKTENQQPESIPETTQSDGSKRLRLSKDELAKQPELLYRALSSSILLRNVEGVRTLLPIYQEQTQQPKDELLIDLSEGMIARDDGNAGKAAKHYQKALEKNPNMDLVRLNLAQVLFEDHQNRESDKLFEQIQSETELPNNVRDLTQSYRKILKKRSRMNAYAHANYTRNNNVNNSPKERVIHTRNGAWYLPEPESAQGISYRAGVGKDTPLFKNYTFRTNADLWGKFYWDNHKYDDLSTRASVGVAYQNARSEMAVLPYYERRWFGTEKYATEKGIRLESSHWITPRHQALVAAEVGRDTYDTRKFLNGRVSNLSVTWLHTPSNQQYFTLGTDFSRKSAQDSSDSYRRQGIRASWSRSWKRSGLGTTLTANYGQREYDTNDFFNIVRKDKEYSATLSVWHKKVQLWGITPRLVGVYYRNDSNHFMYDYRKAYAFIQLSKSL</sequence>
<keyword evidence="2" id="KW-1134">Transmembrane beta strand</keyword>
<dbReference type="KEGG" id="smur:BWP33_02340"/>
<feature type="domain" description="Surface lipoprotein assembly modifier N-terminal TPR repeats region" evidence="11">
    <location>
        <begin position="82"/>
        <end position="185"/>
    </location>
</feature>
<dbReference type="Pfam" id="PF04575">
    <property type="entry name" value="SlipAM"/>
    <property type="match status" value="1"/>
</dbReference>
<dbReference type="Pfam" id="PF24575">
    <property type="entry name" value="TPR_Slam"/>
    <property type="match status" value="1"/>
</dbReference>
<comment type="subcellular location">
    <subcellularLocation>
        <location evidence="1">Cell outer membrane</location>
        <topology evidence="1">Multi-pass membrane protein</topology>
    </subcellularLocation>
</comment>
<evidence type="ECO:0000256" key="9">
    <source>
        <dbReference type="SAM" id="SignalP"/>
    </source>
</evidence>
<dbReference type="RefSeq" id="WP_002640977.1">
    <property type="nucleotide sequence ID" value="NZ_CP019448.1"/>
</dbReference>
<gene>
    <name evidence="12" type="ORF">HMPREF9021_00045</name>
</gene>
<evidence type="ECO:0000256" key="7">
    <source>
        <dbReference type="ARBA" id="ARBA00023609"/>
    </source>
</evidence>
<dbReference type="AlphaFoldDB" id="V9HM64"/>
<evidence type="ECO:0000259" key="10">
    <source>
        <dbReference type="Pfam" id="PF04575"/>
    </source>
</evidence>
<evidence type="ECO:0000313" key="13">
    <source>
        <dbReference type="Proteomes" id="UP000017813"/>
    </source>
</evidence>
<evidence type="ECO:0000256" key="1">
    <source>
        <dbReference type="ARBA" id="ARBA00004571"/>
    </source>
</evidence>
<reference evidence="12 13" key="1">
    <citation type="submission" date="2010-03" db="EMBL/GenBank/DDBJ databases">
        <authorList>
            <consortium name="The Broad Institute Genome Sequencing Platform"/>
            <person name="Ward D."/>
            <person name="Earl A."/>
            <person name="Feldgarden M."/>
            <person name="Gevers D."/>
            <person name="Young S."/>
            <person name="Zeng Q."/>
            <person name="Koehrsen M."/>
            <person name="Alvarado L."/>
            <person name="Berlin A.M."/>
            <person name="Borenstein D."/>
            <person name="Chapman S.B."/>
            <person name="Chen Z."/>
            <person name="Engels R."/>
            <person name="Freedman E."/>
            <person name="Gellesch M."/>
            <person name="Goldberg J."/>
            <person name="Griggs A."/>
            <person name="Gujja S."/>
            <person name="Heilman E.R."/>
            <person name="Heiman D.I."/>
            <person name="Hepburn T.A."/>
            <person name="Howarth C."/>
            <person name="Jen D."/>
            <person name="Larson L."/>
            <person name="Mehta T."/>
            <person name="Park D."/>
            <person name="Pearson M."/>
            <person name="Richards J."/>
            <person name="Roberts A."/>
            <person name="Saif S."/>
            <person name="Shea T.D."/>
            <person name="Shenoy N."/>
            <person name="Sisk P."/>
            <person name="Stolte C."/>
            <person name="Sykes S.N."/>
            <person name="Walk T."/>
            <person name="White J."/>
            <person name="Yandava C."/>
            <person name="Izard J."/>
            <person name="Baranova O.V."/>
            <person name="Blanton J.M."/>
            <person name="Tanner A.C."/>
            <person name="Dewhirst F."/>
            <person name="Haas B."/>
            <person name="Nusbaum C."/>
            <person name="Birren B."/>
        </authorList>
    </citation>
    <scope>NUCLEOTIDE SEQUENCE [LARGE SCALE GENOMIC DNA]</scope>
    <source>
        <strain evidence="12 13">ATCC 29453</strain>
    </source>
</reference>
<keyword evidence="6" id="KW-0998">Cell outer membrane</keyword>
<dbReference type="GO" id="GO:0009279">
    <property type="term" value="C:cell outer membrane"/>
    <property type="evidence" value="ECO:0007669"/>
    <property type="project" value="UniProtKB-SubCell"/>
</dbReference>
<organism evidence="12 13">
    <name type="scientific">Simonsiella muelleri ATCC 29453</name>
    <dbReference type="NCBI Taxonomy" id="641147"/>
    <lineage>
        <taxon>Bacteria</taxon>
        <taxon>Pseudomonadati</taxon>
        <taxon>Pseudomonadota</taxon>
        <taxon>Betaproteobacteria</taxon>
        <taxon>Neisseriales</taxon>
        <taxon>Neisseriaceae</taxon>
        <taxon>Simonsiella</taxon>
    </lineage>
</organism>
<feature type="domain" description="Surface lipoprotein assembly modifier C-terminal" evidence="10">
    <location>
        <begin position="219"/>
        <end position="498"/>
    </location>
</feature>
<reference evidence="12 13" key="2">
    <citation type="submission" date="2011-10" db="EMBL/GenBank/DDBJ databases">
        <title>The Genome Sequence of Simonsiella muelleri ATCC 29453.</title>
        <authorList>
            <consortium name="The Broad Institute Genome Sequencing Platform"/>
            <consortium name="The Broad Institute Genome Sequencing Center for Infectious Disease"/>
            <person name="Earl A."/>
            <person name="Ward D."/>
            <person name="Feldgarden M."/>
            <person name="Gevers D."/>
            <person name="Izard J."/>
            <person name="Baranova O.V."/>
            <person name="Blanton J.M."/>
            <person name="Tanner A.C."/>
            <person name="Dewhirst F."/>
            <person name="Young S.K."/>
            <person name="Zeng Q."/>
            <person name="Gargeya S."/>
            <person name="Fitzgerald M."/>
            <person name="Haas B."/>
            <person name="Abouelleil A."/>
            <person name="Alvarado L."/>
            <person name="Arachchi H.M."/>
            <person name="Berlin A."/>
            <person name="Brown A."/>
            <person name="Chapman S.B."/>
            <person name="Chen Z."/>
            <person name="Dunbar C."/>
            <person name="Freedman E."/>
            <person name="Gearin G."/>
            <person name="Goldberg J."/>
            <person name="Griggs A."/>
            <person name="Gujja S."/>
            <person name="Heiman D."/>
            <person name="Howarth C."/>
            <person name="Larson L."/>
            <person name="Lui A."/>
            <person name="MacDonald P.J.P."/>
            <person name="Montmayeur A."/>
            <person name="Murphy C."/>
            <person name="Neiman D."/>
            <person name="Pearson M."/>
            <person name="Priest M."/>
            <person name="Roberts A."/>
            <person name="Saif S."/>
            <person name="Shea T."/>
            <person name="Shenoy N."/>
            <person name="Sisk P."/>
            <person name="Stolte C."/>
            <person name="Sykes S."/>
            <person name="Wortman J."/>
            <person name="Nusbaum C."/>
            <person name="Birren B."/>
        </authorList>
    </citation>
    <scope>NUCLEOTIDE SEQUENCE [LARGE SCALE GENOMIC DNA]</scope>
    <source>
        <strain evidence="12 13">ATCC 29453</strain>
    </source>
</reference>
<dbReference type="Proteomes" id="UP000017813">
    <property type="component" value="Unassembled WGS sequence"/>
</dbReference>
<feature type="compositionally biased region" description="Pro residues" evidence="8">
    <location>
        <begin position="32"/>
        <end position="46"/>
    </location>
</feature>
<evidence type="ECO:0000256" key="4">
    <source>
        <dbReference type="ARBA" id="ARBA00022729"/>
    </source>
</evidence>
<keyword evidence="4 9" id="KW-0732">Signal</keyword>
<evidence type="ECO:0000313" key="12">
    <source>
        <dbReference type="EMBL" id="EFG31650.2"/>
    </source>
</evidence>
<keyword evidence="5" id="KW-0472">Membrane</keyword>
<dbReference type="InterPro" id="IPR011990">
    <property type="entry name" value="TPR-like_helical_dom_sf"/>
</dbReference>
<dbReference type="Gene3D" id="1.25.40.10">
    <property type="entry name" value="Tetratricopeptide repeat domain"/>
    <property type="match status" value="1"/>
</dbReference>
<dbReference type="EMBL" id="ADCY02000001">
    <property type="protein sequence ID" value="EFG31650.2"/>
    <property type="molecule type" value="Genomic_DNA"/>
</dbReference>
<dbReference type="SUPFAM" id="SSF48452">
    <property type="entry name" value="TPR-like"/>
    <property type="match status" value="1"/>
</dbReference>
<evidence type="ECO:0000259" key="11">
    <source>
        <dbReference type="Pfam" id="PF24575"/>
    </source>
</evidence>
<protein>
    <submittedName>
        <fullName evidence="12">Uncharacterized protein</fullName>
    </submittedName>
</protein>
<dbReference type="OrthoDB" id="8606547at2"/>
<dbReference type="HOGENOM" id="CLU_034927_1_0_4"/>
<dbReference type="STRING" id="641147.HMPREF9021_00045"/>
<comment type="similarity">
    <text evidence="7">Belongs to the Slam family.</text>
</comment>
<dbReference type="InterPro" id="IPR057556">
    <property type="entry name" value="TPR_Slam"/>
</dbReference>
<evidence type="ECO:0000256" key="2">
    <source>
        <dbReference type="ARBA" id="ARBA00022452"/>
    </source>
</evidence>